<protein>
    <submittedName>
        <fullName evidence="1">Uncharacterized protein</fullName>
    </submittedName>
</protein>
<keyword evidence="2" id="KW-1185">Reference proteome</keyword>
<name>A0ABX1A4Y1_9ACTN</name>
<sequence length="147" mass="16815">MKILSDPENRDRSAEEIAQLCIDELDALRSTTHRLAVVGQISYGPQEPLHTVVLGPFRSPLLLKDEERFEEALKRPCTAAREAGQHLAWDSKTGTGQGRFMLAPAFARPRDAWDFYRPPKQQDMQHITESIARWRPGLWAEEYERGS</sequence>
<accession>A0ABX1A4Y1</accession>
<dbReference type="RefSeq" id="WP_167992620.1">
    <property type="nucleotide sequence ID" value="NZ_JAATEM010000008.1"/>
</dbReference>
<reference evidence="1 2" key="1">
    <citation type="submission" date="2020-03" db="EMBL/GenBank/DDBJ databases">
        <title>WGS of actinomycetes isolated from Thailand.</title>
        <authorList>
            <person name="Thawai C."/>
        </authorList>
    </citation>
    <scope>NUCLEOTIDE SEQUENCE [LARGE SCALE GENOMIC DNA]</scope>
    <source>
        <strain evidence="1 2">SBST2-5</strain>
    </source>
</reference>
<evidence type="ECO:0000313" key="2">
    <source>
        <dbReference type="Proteomes" id="UP000730591"/>
    </source>
</evidence>
<proteinExistence type="predicted"/>
<comment type="caution">
    <text evidence="1">The sequence shown here is derived from an EMBL/GenBank/DDBJ whole genome shotgun (WGS) entry which is preliminary data.</text>
</comment>
<dbReference type="EMBL" id="JAATEM010000008">
    <property type="protein sequence ID" value="NJP50112.1"/>
    <property type="molecule type" value="Genomic_DNA"/>
</dbReference>
<dbReference type="Proteomes" id="UP000730591">
    <property type="component" value="Unassembled WGS sequence"/>
</dbReference>
<organism evidence="1 2">
    <name type="scientific">Streptomyces composti</name>
    <dbReference type="NCBI Taxonomy" id="2720025"/>
    <lineage>
        <taxon>Bacteria</taxon>
        <taxon>Bacillati</taxon>
        <taxon>Actinomycetota</taxon>
        <taxon>Actinomycetes</taxon>
        <taxon>Kitasatosporales</taxon>
        <taxon>Streptomycetaceae</taxon>
        <taxon>Streptomyces</taxon>
    </lineage>
</organism>
<evidence type="ECO:0000313" key="1">
    <source>
        <dbReference type="EMBL" id="NJP50112.1"/>
    </source>
</evidence>
<gene>
    <name evidence="1" type="ORF">HCJ93_08510</name>
</gene>